<proteinExistence type="predicted"/>
<feature type="transmembrane region" description="Helical" evidence="2">
    <location>
        <begin position="49"/>
        <end position="67"/>
    </location>
</feature>
<name>A0A2Z4Y982_SUMC1</name>
<accession>A0A2Z4Y982</accession>
<evidence type="ECO:0000256" key="2">
    <source>
        <dbReference type="SAM" id="Phobius"/>
    </source>
</evidence>
<organism evidence="3 4">
    <name type="scientific">Sumerlaea chitinivorans</name>
    <dbReference type="NCBI Taxonomy" id="2250252"/>
    <lineage>
        <taxon>Bacteria</taxon>
        <taxon>Candidatus Sumerlaeota</taxon>
        <taxon>Candidatus Sumerlaeia</taxon>
        <taxon>Candidatus Sumerlaeales</taxon>
        <taxon>Candidatus Sumerlaeaceae</taxon>
        <taxon>Candidatus Sumerlaea</taxon>
    </lineage>
</organism>
<sequence length="136" mass="15399">MDETIFDYLERTRLVDYVLAAAAIVGPVLQALLAALLRDRDIVKHHRHQWALGLLAFPTLFVLWLVYNYIMDLYGLDSVFALLLNAGIFIGVALVYVLLERLLYQHFYGKKSGQTVTEASSSPDNSNEVQTQNPKE</sequence>
<dbReference type="KEGG" id="schv:BRCON_2216"/>
<gene>
    <name evidence="3" type="ORF">BRCON_2216</name>
</gene>
<reference evidence="3 4" key="1">
    <citation type="submission" date="2018-05" db="EMBL/GenBank/DDBJ databases">
        <title>A metagenomic window into the 2 km-deep terrestrial subsurface aquifer revealed taxonomically and functionally diverse microbial community comprising novel uncultured bacterial lineages.</title>
        <authorList>
            <person name="Kadnikov V.V."/>
            <person name="Mardanov A.V."/>
            <person name="Beletsky A.V."/>
            <person name="Banks D."/>
            <person name="Pimenov N.V."/>
            <person name="Frank Y.A."/>
            <person name="Karnachuk O.V."/>
            <person name="Ravin N.V."/>
        </authorList>
    </citation>
    <scope>NUCLEOTIDE SEQUENCE [LARGE SCALE GENOMIC DNA]</scope>
    <source>
        <strain evidence="3">BY</strain>
    </source>
</reference>
<evidence type="ECO:0000313" key="4">
    <source>
        <dbReference type="Proteomes" id="UP000262583"/>
    </source>
</evidence>
<feature type="region of interest" description="Disordered" evidence="1">
    <location>
        <begin position="115"/>
        <end position="136"/>
    </location>
</feature>
<dbReference type="Proteomes" id="UP000262583">
    <property type="component" value="Chromosome"/>
</dbReference>
<keyword evidence="2" id="KW-1133">Transmembrane helix</keyword>
<keyword evidence="2" id="KW-0812">Transmembrane</keyword>
<feature type="transmembrane region" description="Helical" evidence="2">
    <location>
        <begin position="17"/>
        <end position="37"/>
    </location>
</feature>
<keyword evidence="2" id="KW-0472">Membrane</keyword>
<evidence type="ECO:0000313" key="3">
    <source>
        <dbReference type="EMBL" id="AXA36993.1"/>
    </source>
</evidence>
<evidence type="ECO:0000256" key="1">
    <source>
        <dbReference type="SAM" id="MobiDB-lite"/>
    </source>
</evidence>
<dbReference type="EMBL" id="CP030759">
    <property type="protein sequence ID" value="AXA36993.1"/>
    <property type="molecule type" value="Genomic_DNA"/>
</dbReference>
<dbReference type="AlphaFoldDB" id="A0A2Z4Y982"/>
<feature type="transmembrane region" description="Helical" evidence="2">
    <location>
        <begin position="79"/>
        <end position="99"/>
    </location>
</feature>
<protein>
    <submittedName>
        <fullName evidence="3">Uncharacterized protein</fullName>
    </submittedName>
</protein>